<feature type="domain" description="Nudix hydrolase" evidence="2">
    <location>
        <begin position="64"/>
        <end position="214"/>
    </location>
</feature>
<feature type="compositionally biased region" description="Low complexity" evidence="1">
    <location>
        <begin position="41"/>
        <end position="54"/>
    </location>
</feature>
<evidence type="ECO:0000256" key="1">
    <source>
        <dbReference type="SAM" id="MobiDB-lite"/>
    </source>
</evidence>
<evidence type="ECO:0000313" key="3">
    <source>
        <dbReference type="EMBL" id="KAK3242020.1"/>
    </source>
</evidence>
<dbReference type="InterPro" id="IPR000086">
    <property type="entry name" value="NUDIX_hydrolase_dom"/>
</dbReference>
<evidence type="ECO:0000259" key="2">
    <source>
        <dbReference type="PROSITE" id="PS51462"/>
    </source>
</evidence>
<dbReference type="SUPFAM" id="SSF55811">
    <property type="entry name" value="Nudix"/>
    <property type="match status" value="1"/>
</dbReference>
<dbReference type="AlphaFoldDB" id="A0AAE0EWX1"/>
<dbReference type="Pfam" id="PF00293">
    <property type="entry name" value="NUDIX"/>
    <property type="match status" value="1"/>
</dbReference>
<comment type="caution">
    <text evidence="3">The sequence shown here is derived from an EMBL/GenBank/DDBJ whole genome shotgun (WGS) entry which is preliminary data.</text>
</comment>
<name>A0AAE0EWX1_9CHLO</name>
<organism evidence="3 4">
    <name type="scientific">Cymbomonas tetramitiformis</name>
    <dbReference type="NCBI Taxonomy" id="36881"/>
    <lineage>
        <taxon>Eukaryota</taxon>
        <taxon>Viridiplantae</taxon>
        <taxon>Chlorophyta</taxon>
        <taxon>Pyramimonadophyceae</taxon>
        <taxon>Pyramimonadales</taxon>
        <taxon>Pyramimonadaceae</taxon>
        <taxon>Cymbomonas</taxon>
    </lineage>
</organism>
<keyword evidence="4" id="KW-1185">Reference proteome</keyword>
<dbReference type="PANTHER" id="PTHR43736:SF1">
    <property type="entry name" value="DIHYDRONEOPTERIN TRIPHOSPHATE DIPHOSPHATASE"/>
    <property type="match status" value="1"/>
</dbReference>
<dbReference type="PROSITE" id="PS51462">
    <property type="entry name" value="NUDIX"/>
    <property type="match status" value="1"/>
</dbReference>
<dbReference type="Gene3D" id="3.90.79.10">
    <property type="entry name" value="Nucleoside Triphosphate Pyrophosphohydrolase"/>
    <property type="match status" value="1"/>
</dbReference>
<reference evidence="3 4" key="1">
    <citation type="journal article" date="2015" name="Genome Biol. Evol.">
        <title>Comparative Genomics of a Bacterivorous Green Alga Reveals Evolutionary Causalities and Consequences of Phago-Mixotrophic Mode of Nutrition.</title>
        <authorList>
            <person name="Burns J.A."/>
            <person name="Paasch A."/>
            <person name="Narechania A."/>
            <person name="Kim E."/>
        </authorList>
    </citation>
    <scope>NUCLEOTIDE SEQUENCE [LARGE SCALE GENOMIC DNA]</scope>
    <source>
        <strain evidence="3 4">PLY_AMNH</strain>
    </source>
</reference>
<dbReference type="EMBL" id="LGRX02033259">
    <property type="protein sequence ID" value="KAK3242020.1"/>
    <property type="molecule type" value="Genomic_DNA"/>
</dbReference>
<dbReference type="Proteomes" id="UP001190700">
    <property type="component" value="Unassembled WGS sequence"/>
</dbReference>
<protein>
    <recommendedName>
        <fullName evidence="2">Nudix hydrolase domain-containing protein</fullName>
    </recommendedName>
</protein>
<gene>
    <name evidence="3" type="ORF">CYMTET_48267</name>
</gene>
<feature type="region of interest" description="Disordered" evidence="1">
    <location>
        <begin position="35"/>
        <end position="63"/>
    </location>
</feature>
<dbReference type="InterPro" id="IPR015797">
    <property type="entry name" value="NUDIX_hydrolase-like_dom_sf"/>
</dbReference>
<sequence>MLRHVAKTICQSPRQIGICSASRCPVVARRRPALNLPSRLTNTSPAATNASNSSDTPGTRYPSKPRVGVGVVVLRKAAVGEDPEVLLIKRGKEPNLGEWCFPGGSQELGETLAECAAREMSGCGVKAPLKATGGLTLPLLPVPFTAVDCLDRDIAGDLRFHYTIVEMVATPVDPYAEVTPQGDADCAQWVKVKDLRRFSPVVRHCARIAEEAVQRFTTGRR</sequence>
<dbReference type="PANTHER" id="PTHR43736">
    <property type="entry name" value="ADP-RIBOSE PYROPHOSPHATASE"/>
    <property type="match status" value="1"/>
</dbReference>
<accession>A0AAE0EWX1</accession>
<proteinExistence type="predicted"/>
<evidence type="ECO:0000313" key="4">
    <source>
        <dbReference type="Proteomes" id="UP001190700"/>
    </source>
</evidence>
<dbReference type="CDD" id="cd04673">
    <property type="entry name" value="NUDIX_ADPRase"/>
    <property type="match status" value="1"/>
</dbReference>